<dbReference type="EMBL" id="CP115396">
    <property type="protein sequence ID" value="WBO84800.1"/>
    <property type="molecule type" value="Genomic_DNA"/>
</dbReference>
<evidence type="ECO:0000313" key="2">
    <source>
        <dbReference type="EMBL" id="WBO84800.1"/>
    </source>
</evidence>
<gene>
    <name evidence="2" type="ORF">O9Z63_00835</name>
</gene>
<protein>
    <submittedName>
        <fullName evidence="2">Uncharacterized protein</fullName>
    </submittedName>
</protein>
<evidence type="ECO:0000313" key="3">
    <source>
        <dbReference type="Proteomes" id="UP001211872"/>
    </source>
</evidence>
<proteinExistence type="predicted"/>
<keyword evidence="1" id="KW-0732">Signal</keyword>
<reference evidence="2 3" key="1">
    <citation type="journal article" date="2011" name="Int. J. Syst. Evol. Microbiol.">
        <title>Hymenobacter yonginensis sp. nov., isolated from a mesotrophic artificial lake.</title>
        <authorList>
            <person name="Joung Y."/>
            <person name="Cho S.H."/>
            <person name="Kim H."/>
            <person name="Kim S.B."/>
            <person name="Joh K."/>
        </authorList>
    </citation>
    <scope>NUCLEOTIDE SEQUENCE [LARGE SCALE GENOMIC DNA]</scope>
    <source>
        <strain evidence="2 3">KCTC 22745</strain>
    </source>
</reference>
<dbReference type="Proteomes" id="UP001211872">
    <property type="component" value="Chromosome"/>
</dbReference>
<evidence type="ECO:0000256" key="1">
    <source>
        <dbReference type="SAM" id="SignalP"/>
    </source>
</evidence>
<dbReference type="RefSeq" id="WP_270127359.1">
    <property type="nucleotide sequence ID" value="NZ_CP115396.1"/>
</dbReference>
<sequence>MHTNYRWSVAILVLLLSGLNMAAVPCQGQFIPITPLLGAANMARRGTNPYFERGNYQLADGTWQRARLLLEQDRLIVMSVDKKDDSRQEFPAEQVRLYTVDTDTFRVVQAIVLPKDVGTVPAGFVRQLYRGGGFFLGDYMYFRSNTMVAHQYTVLQPAGMQPVVLPTRLQEFRKVMLTYVGDHPLLAKQLAKGTLGPADTKAILESYVRWQQNKVAAPSQ</sequence>
<accession>A0ABY7PNI1</accession>
<organism evidence="2 3">
    <name type="scientific">Hymenobacter yonginensis</name>
    <dbReference type="NCBI Taxonomy" id="748197"/>
    <lineage>
        <taxon>Bacteria</taxon>
        <taxon>Pseudomonadati</taxon>
        <taxon>Bacteroidota</taxon>
        <taxon>Cytophagia</taxon>
        <taxon>Cytophagales</taxon>
        <taxon>Hymenobacteraceae</taxon>
        <taxon>Hymenobacter</taxon>
    </lineage>
</organism>
<name>A0ABY7PNI1_9BACT</name>
<feature type="chain" id="PRO_5047076867" evidence="1">
    <location>
        <begin position="23"/>
        <end position="220"/>
    </location>
</feature>
<keyword evidence="3" id="KW-1185">Reference proteome</keyword>
<feature type="signal peptide" evidence="1">
    <location>
        <begin position="1"/>
        <end position="22"/>
    </location>
</feature>